<sequence length="186" mass="20793">MNKRIITYFLIGIATSLVSVTTVFAQQHQHGEQHNSFRSPYAEQLDSPVQGLSSSEVDNLLNGRGSGYARMAELNGYPGLRHVLDLSSELNLSTQQTEEIEVAFAQMQSQAKSLGQTIVNKEQKLSEAFASGKISDDELKRATNKLSQLYGELRKTHLQAHLNINPLLSVEQIQKYNQLRGYEAEE</sequence>
<evidence type="ECO:0000313" key="2">
    <source>
        <dbReference type="EMBL" id="MCC0175933.1"/>
    </source>
</evidence>
<comment type="caution">
    <text evidence="2">The sequence shown here is derived from an EMBL/GenBank/DDBJ whole genome shotgun (WGS) entry which is preliminary data.</text>
</comment>
<proteinExistence type="predicted"/>
<dbReference type="Proteomes" id="UP000729733">
    <property type="component" value="Unassembled WGS sequence"/>
</dbReference>
<protein>
    <submittedName>
        <fullName evidence="2">Uncharacterized protein</fullName>
    </submittedName>
</protein>
<feature type="chain" id="PRO_5037097838" evidence="1">
    <location>
        <begin position="26"/>
        <end position="186"/>
    </location>
</feature>
<dbReference type="AlphaFoldDB" id="A0A964FFX8"/>
<gene>
    <name evidence="2" type="ORF">I4641_02925</name>
</gene>
<feature type="signal peptide" evidence="1">
    <location>
        <begin position="1"/>
        <end position="25"/>
    </location>
</feature>
<accession>A0A964FFX8</accession>
<evidence type="ECO:0000256" key="1">
    <source>
        <dbReference type="SAM" id="SignalP"/>
    </source>
</evidence>
<organism evidence="2 3">
    <name type="scientific">Waterburya agarophytonicola KI4</name>
    <dbReference type="NCBI Taxonomy" id="2874699"/>
    <lineage>
        <taxon>Bacteria</taxon>
        <taxon>Bacillati</taxon>
        <taxon>Cyanobacteriota</taxon>
        <taxon>Cyanophyceae</taxon>
        <taxon>Pleurocapsales</taxon>
        <taxon>Hyellaceae</taxon>
        <taxon>Waterburya</taxon>
        <taxon>Waterburya agarophytonicola</taxon>
    </lineage>
</organism>
<dbReference type="Pfam" id="PF07813">
    <property type="entry name" value="LTXXQ"/>
    <property type="match status" value="1"/>
</dbReference>
<dbReference type="RefSeq" id="WP_229638950.1">
    <property type="nucleotide sequence ID" value="NZ_JADWDC010000004.1"/>
</dbReference>
<keyword evidence="1" id="KW-0732">Signal</keyword>
<evidence type="ECO:0000313" key="3">
    <source>
        <dbReference type="Proteomes" id="UP000729733"/>
    </source>
</evidence>
<keyword evidence="3" id="KW-1185">Reference proteome</keyword>
<dbReference type="Gene3D" id="1.20.120.1490">
    <property type="match status" value="1"/>
</dbReference>
<reference evidence="2" key="1">
    <citation type="journal article" date="2021" name="Antonie Van Leeuwenhoek">
        <title>Draft genome and description of Waterburya agarophytonicola gen. nov. sp. nov. (Pleurocapsales, Cyanobacteria): a seaweed symbiont.</title>
        <authorList>
            <person name="Bonthond G."/>
            <person name="Shalygin S."/>
            <person name="Bayer T."/>
            <person name="Weinberger F."/>
        </authorList>
    </citation>
    <scope>NUCLEOTIDE SEQUENCE</scope>
    <source>
        <strain evidence="2">KI4</strain>
    </source>
</reference>
<dbReference type="EMBL" id="JADWDC010000004">
    <property type="protein sequence ID" value="MCC0175933.1"/>
    <property type="molecule type" value="Genomic_DNA"/>
</dbReference>
<dbReference type="InterPro" id="IPR012899">
    <property type="entry name" value="LTXXQ"/>
</dbReference>
<name>A0A964FFX8_9CYAN</name>